<dbReference type="WBParaSite" id="ES5_v2.g29369.t1">
    <property type="protein sequence ID" value="ES5_v2.g29369.t1"/>
    <property type="gene ID" value="ES5_v2.g29369"/>
</dbReference>
<name>A0AC34GI57_9BILA</name>
<evidence type="ECO:0000313" key="1">
    <source>
        <dbReference type="Proteomes" id="UP000887579"/>
    </source>
</evidence>
<sequence>MGKDIASWTQVCMKCFAHRSHVRDRPPLNPISTVMPMEIVGMDIAEMPRINVAVEWADSLPFALFAYNTVPHEATNETPSFLLHGVDPFTPSKIDPEKAPTKYHVDIDEYKHQVLENLYAAQAFVRDTLTNYREQMQKEYNARKRTRETTIRVGDLVYVELPNERAKNALSKLASR</sequence>
<organism evidence="1 2">
    <name type="scientific">Panagrolaimus sp. ES5</name>
    <dbReference type="NCBI Taxonomy" id="591445"/>
    <lineage>
        <taxon>Eukaryota</taxon>
        <taxon>Metazoa</taxon>
        <taxon>Ecdysozoa</taxon>
        <taxon>Nematoda</taxon>
        <taxon>Chromadorea</taxon>
        <taxon>Rhabditida</taxon>
        <taxon>Tylenchina</taxon>
        <taxon>Panagrolaimomorpha</taxon>
        <taxon>Panagrolaimoidea</taxon>
        <taxon>Panagrolaimidae</taxon>
        <taxon>Panagrolaimus</taxon>
    </lineage>
</organism>
<evidence type="ECO:0000313" key="2">
    <source>
        <dbReference type="WBParaSite" id="ES5_v2.g29369.t1"/>
    </source>
</evidence>
<protein>
    <submittedName>
        <fullName evidence="2">Uncharacterized protein</fullName>
    </submittedName>
</protein>
<reference evidence="2" key="1">
    <citation type="submission" date="2022-11" db="UniProtKB">
        <authorList>
            <consortium name="WormBaseParasite"/>
        </authorList>
    </citation>
    <scope>IDENTIFICATION</scope>
</reference>
<accession>A0AC34GI57</accession>
<proteinExistence type="predicted"/>
<dbReference type="Proteomes" id="UP000887579">
    <property type="component" value="Unplaced"/>
</dbReference>